<dbReference type="GO" id="GO:0004830">
    <property type="term" value="F:tryptophan-tRNA ligase activity"/>
    <property type="evidence" value="ECO:0007669"/>
    <property type="project" value="UniProtKB-UniRule"/>
</dbReference>
<dbReference type="EC" id="6.1.1.2" evidence="8"/>
<evidence type="ECO:0000256" key="2">
    <source>
        <dbReference type="ARBA" id="ARBA00022598"/>
    </source>
</evidence>
<dbReference type="Pfam" id="PF00579">
    <property type="entry name" value="tRNA-synt_1b"/>
    <property type="match status" value="1"/>
</dbReference>
<keyword evidence="4 8" id="KW-0067">ATP-binding</keyword>
<accession>A0A948RTW2</accession>
<dbReference type="InterPro" id="IPR002306">
    <property type="entry name" value="Trp-tRNA-ligase"/>
</dbReference>
<sequence length="337" mass="38049">MQIVKPTLFSGIQPSGEIHIGNYCGAIRNWVRLMDDYQCVFCIVDYHAITAEYDPSMMQTRIFEATKANIAAGLDPERCIIFVQSAVPEHTELTWIFNTLTPIGLLSRMTQFKEKSRQHEENINVGLFDYPVLQAADILLYKAVAVPVGEDQVQHVELTRDIARKFNNQFAPIFPEPKALVPKDGARIMGLDGESKMSKSLDNYIGLLETPDAIWEKLRPAKTDPARQRRTDKGDPEVCNIYSLHKNFSDSETQAWAAEGCRTAGIGCIECKKKLHEKMMLTLDPIRERADELSKKPDYIKSVLEEGARRARRIAAATMEETREMMGLRPPSGDKTS</sequence>
<organism evidence="10 11">
    <name type="scientific">Eiseniibacteriota bacterium</name>
    <dbReference type="NCBI Taxonomy" id="2212470"/>
    <lineage>
        <taxon>Bacteria</taxon>
        <taxon>Candidatus Eiseniibacteriota</taxon>
    </lineage>
</organism>
<feature type="binding site" evidence="8">
    <location>
        <position position="137"/>
    </location>
    <ligand>
        <name>L-tryptophan</name>
        <dbReference type="ChEBI" id="CHEBI:57912"/>
    </ligand>
</feature>
<feature type="binding site" evidence="8">
    <location>
        <position position="188"/>
    </location>
    <ligand>
        <name>ATP</name>
        <dbReference type="ChEBI" id="CHEBI:30616"/>
    </ligand>
</feature>
<dbReference type="PANTHER" id="PTHR43766">
    <property type="entry name" value="TRYPTOPHAN--TRNA LIGASE, MITOCHONDRIAL"/>
    <property type="match status" value="1"/>
</dbReference>
<dbReference type="AlphaFoldDB" id="A0A948RTW2"/>
<evidence type="ECO:0000256" key="8">
    <source>
        <dbReference type="HAMAP-Rule" id="MF_00140"/>
    </source>
</evidence>
<feature type="binding site" evidence="8">
    <location>
        <begin position="149"/>
        <end position="151"/>
    </location>
    <ligand>
        <name>ATP</name>
        <dbReference type="ChEBI" id="CHEBI:30616"/>
    </ligand>
</feature>
<name>A0A948RTW2_UNCEI</name>
<dbReference type="PRINTS" id="PR01039">
    <property type="entry name" value="TRNASYNTHTRP"/>
</dbReference>
<comment type="similarity">
    <text evidence="1 8 9">Belongs to the class-I aminoacyl-tRNA synthetase family.</text>
</comment>
<evidence type="ECO:0000313" key="11">
    <source>
        <dbReference type="Proteomes" id="UP000777784"/>
    </source>
</evidence>
<dbReference type="PROSITE" id="PS00178">
    <property type="entry name" value="AA_TRNA_LIGASE_I"/>
    <property type="match status" value="1"/>
</dbReference>
<dbReference type="InterPro" id="IPR014729">
    <property type="entry name" value="Rossmann-like_a/b/a_fold"/>
</dbReference>
<feature type="short sequence motif" description="'KMSKS' region" evidence="8">
    <location>
        <begin position="196"/>
        <end position="200"/>
    </location>
</feature>
<feature type="short sequence motif" description="'HIGH' region" evidence="8">
    <location>
        <begin position="14"/>
        <end position="22"/>
    </location>
</feature>
<comment type="caution">
    <text evidence="10">The sequence shown here is derived from an EMBL/GenBank/DDBJ whole genome shotgun (WGS) entry which is preliminary data.</text>
</comment>
<evidence type="ECO:0000256" key="3">
    <source>
        <dbReference type="ARBA" id="ARBA00022741"/>
    </source>
</evidence>
<comment type="catalytic activity">
    <reaction evidence="7 8">
        <text>tRNA(Trp) + L-tryptophan + ATP = L-tryptophyl-tRNA(Trp) + AMP + diphosphate + H(+)</text>
        <dbReference type="Rhea" id="RHEA:24080"/>
        <dbReference type="Rhea" id="RHEA-COMP:9671"/>
        <dbReference type="Rhea" id="RHEA-COMP:9705"/>
        <dbReference type="ChEBI" id="CHEBI:15378"/>
        <dbReference type="ChEBI" id="CHEBI:30616"/>
        <dbReference type="ChEBI" id="CHEBI:33019"/>
        <dbReference type="ChEBI" id="CHEBI:57912"/>
        <dbReference type="ChEBI" id="CHEBI:78442"/>
        <dbReference type="ChEBI" id="CHEBI:78535"/>
        <dbReference type="ChEBI" id="CHEBI:456215"/>
        <dbReference type="EC" id="6.1.1.2"/>
    </reaction>
</comment>
<evidence type="ECO:0000256" key="9">
    <source>
        <dbReference type="RuleBase" id="RU363036"/>
    </source>
</evidence>
<protein>
    <recommendedName>
        <fullName evidence="8">Tryptophan--tRNA ligase</fullName>
        <ecNumber evidence="8">6.1.1.2</ecNumber>
    </recommendedName>
    <alternativeName>
        <fullName evidence="8">Tryptophanyl-tRNA synthetase</fullName>
        <shortName evidence="8">TrpRS</shortName>
    </alternativeName>
</protein>
<keyword evidence="5 8" id="KW-0648">Protein biosynthesis</keyword>
<feature type="binding site" evidence="8">
    <location>
        <begin position="196"/>
        <end position="200"/>
    </location>
    <ligand>
        <name>ATP</name>
        <dbReference type="ChEBI" id="CHEBI:30616"/>
    </ligand>
</feature>
<feature type="binding site" evidence="8">
    <location>
        <begin position="21"/>
        <end position="22"/>
    </location>
    <ligand>
        <name>ATP</name>
        <dbReference type="ChEBI" id="CHEBI:30616"/>
    </ligand>
</feature>
<reference evidence="10" key="1">
    <citation type="submission" date="2021-05" db="EMBL/GenBank/DDBJ databases">
        <title>Energy efficiency and biological interactions define the core microbiome of deep oligotrophic groundwater.</title>
        <authorList>
            <person name="Mehrshad M."/>
            <person name="Lopez-Fernandez M."/>
            <person name="Bell E."/>
            <person name="Bernier-Latmani R."/>
            <person name="Bertilsson S."/>
            <person name="Dopson M."/>
        </authorList>
    </citation>
    <scope>NUCLEOTIDE SEQUENCE</scope>
    <source>
        <strain evidence="10">Modern_marine.mb.64</strain>
    </source>
</reference>
<dbReference type="Proteomes" id="UP000777784">
    <property type="component" value="Unassembled WGS sequence"/>
</dbReference>
<evidence type="ECO:0000256" key="7">
    <source>
        <dbReference type="ARBA" id="ARBA00049929"/>
    </source>
</evidence>
<evidence type="ECO:0000256" key="6">
    <source>
        <dbReference type="ARBA" id="ARBA00023146"/>
    </source>
</evidence>
<comment type="subcellular location">
    <subcellularLocation>
        <location evidence="8">Cytoplasm</location>
    </subcellularLocation>
</comment>
<comment type="function">
    <text evidence="8">Catalyzes the attachment of tryptophan to tRNA(Trp).</text>
</comment>
<dbReference type="GO" id="GO:0005829">
    <property type="term" value="C:cytosol"/>
    <property type="evidence" value="ECO:0007669"/>
    <property type="project" value="TreeGrafter"/>
</dbReference>
<dbReference type="GO" id="GO:0005524">
    <property type="term" value="F:ATP binding"/>
    <property type="evidence" value="ECO:0007669"/>
    <property type="project" value="UniProtKB-UniRule"/>
</dbReference>
<gene>
    <name evidence="8 10" type="primary">trpS</name>
    <name evidence="10" type="ORF">KJ970_08325</name>
</gene>
<dbReference type="SUPFAM" id="SSF52374">
    <property type="entry name" value="Nucleotidylyl transferase"/>
    <property type="match status" value="1"/>
</dbReference>
<dbReference type="Gene3D" id="3.40.50.620">
    <property type="entry name" value="HUPs"/>
    <property type="match status" value="1"/>
</dbReference>
<keyword evidence="8" id="KW-0963">Cytoplasm</keyword>
<dbReference type="Gene3D" id="1.10.240.10">
    <property type="entry name" value="Tyrosyl-Transfer RNA Synthetase"/>
    <property type="match status" value="1"/>
</dbReference>
<keyword evidence="3 8" id="KW-0547">Nucleotide-binding</keyword>
<evidence type="ECO:0000256" key="5">
    <source>
        <dbReference type="ARBA" id="ARBA00022917"/>
    </source>
</evidence>
<dbReference type="FunFam" id="1.10.240.10:FF:000005">
    <property type="entry name" value="Tryptophan--tRNA ligase"/>
    <property type="match status" value="1"/>
</dbReference>
<dbReference type="EMBL" id="JAHJDP010000042">
    <property type="protein sequence ID" value="MBU2690920.1"/>
    <property type="molecule type" value="Genomic_DNA"/>
</dbReference>
<keyword evidence="2 8" id="KW-0436">Ligase</keyword>
<dbReference type="PANTHER" id="PTHR43766:SF1">
    <property type="entry name" value="TRYPTOPHAN--TRNA LIGASE, MITOCHONDRIAL"/>
    <property type="match status" value="1"/>
</dbReference>
<dbReference type="CDD" id="cd00806">
    <property type="entry name" value="TrpRS_core"/>
    <property type="match status" value="1"/>
</dbReference>
<dbReference type="InterPro" id="IPR002305">
    <property type="entry name" value="aa-tRNA-synth_Ic"/>
</dbReference>
<dbReference type="InterPro" id="IPR024109">
    <property type="entry name" value="Trp-tRNA-ligase_bac-type"/>
</dbReference>
<evidence type="ECO:0000256" key="1">
    <source>
        <dbReference type="ARBA" id="ARBA00005594"/>
    </source>
</evidence>
<dbReference type="InterPro" id="IPR001412">
    <property type="entry name" value="aa-tRNA-synth_I_CS"/>
</dbReference>
<proteinExistence type="inferred from homology"/>
<feature type="binding site" evidence="8">
    <location>
        <begin position="13"/>
        <end position="15"/>
    </location>
    <ligand>
        <name>ATP</name>
        <dbReference type="ChEBI" id="CHEBI:30616"/>
    </ligand>
</feature>
<comment type="subunit">
    <text evidence="8">Homodimer.</text>
</comment>
<dbReference type="InterPro" id="IPR050203">
    <property type="entry name" value="Trp-tRNA_synthetase"/>
</dbReference>
<evidence type="ECO:0000313" key="10">
    <source>
        <dbReference type="EMBL" id="MBU2690920.1"/>
    </source>
</evidence>
<evidence type="ECO:0000256" key="4">
    <source>
        <dbReference type="ARBA" id="ARBA00022840"/>
    </source>
</evidence>
<dbReference type="GO" id="GO:0006436">
    <property type="term" value="P:tryptophanyl-tRNA aminoacylation"/>
    <property type="evidence" value="ECO:0007669"/>
    <property type="project" value="UniProtKB-UniRule"/>
</dbReference>
<dbReference type="NCBIfam" id="TIGR00233">
    <property type="entry name" value="trpS"/>
    <property type="match status" value="1"/>
</dbReference>
<dbReference type="HAMAP" id="MF_00140_B">
    <property type="entry name" value="Trp_tRNA_synth_B"/>
    <property type="match status" value="1"/>
</dbReference>
<keyword evidence="6 8" id="KW-0030">Aminoacyl-tRNA synthetase</keyword>